<evidence type="ECO:0000256" key="4">
    <source>
        <dbReference type="ARBA" id="ARBA00022692"/>
    </source>
</evidence>
<dbReference type="InterPro" id="IPR032455">
    <property type="entry name" value="Cadherin_C"/>
</dbReference>
<evidence type="ECO:0000256" key="7">
    <source>
        <dbReference type="ARBA" id="ARBA00022837"/>
    </source>
</evidence>
<feature type="domain" description="Cadherin" evidence="16">
    <location>
        <begin position="75"/>
        <end position="184"/>
    </location>
</feature>
<evidence type="ECO:0000256" key="1">
    <source>
        <dbReference type="ARBA" id="ARBA00003436"/>
    </source>
</evidence>
<organism evidence="17 18">
    <name type="scientific">Panthera pardus</name>
    <name type="common">Leopard</name>
    <name type="synonym">Felis pardus</name>
    <dbReference type="NCBI Taxonomy" id="9691"/>
    <lineage>
        <taxon>Eukaryota</taxon>
        <taxon>Metazoa</taxon>
        <taxon>Chordata</taxon>
        <taxon>Craniata</taxon>
        <taxon>Vertebrata</taxon>
        <taxon>Euteleostomi</taxon>
        <taxon>Mammalia</taxon>
        <taxon>Eutheria</taxon>
        <taxon>Laurasiatheria</taxon>
        <taxon>Carnivora</taxon>
        <taxon>Feliformia</taxon>
        <taxon>Felidae</taxon>
        <taxon>Pantherinae</taxon>
        <taxon>Panthera</taxon>
    </lineage>
</organism>
<keyword evidence="3" id="KW-1003">Cell membrane</keyword>
<feature type="region of interest" description="Disordered" evidence="13">
    <location>
        <begin position="526"/>
        <end position="553"/>
    </location>
</feature>
<dbReference type="InterPro" id="IPR050174">
    <property type="entry name" value="Protocadherin/Cadherin-CA"/>
</dbReference>
<comment type="subcellular location">
    <subcellularLocation>
        <location evidence="2">Cell membrane</location>
        <topology evidence="2">Single-pass type I membrane protein</topology>
    </subcellularLocation>
</comment>
<evidence type="ECO:0000256" key="6">
    <source>
        <dbReference type="ARBA" id="ARBA00022737"/>
    </source>
</evidence>
<keyword evidence="4 14" id="KW-0812">Transmembrane</keyword>
<evidence type="ECO:0000256" key="10">
    <source>
        <dbReference type="ARBA" id="ARBA00023136"/>
    </source>
</evidence>
<keyword evidence="9 14" id="KW-1133">Transmembrane helix</keyword>
<protein>
    <submittedName>
        <fullName evidence="18">Protocadherin gamma-B1 isoform X24</fullName>
    </submittedName>
</protein>
<dbReference type="InterPro" id="IPR015919">
    <property type="entry name" value="Cadherin-like_sf"/>
</dbReference>
<dbReference type="InterPro" id="IPR020894">
    <property type="entry name" value="Cadherin_CS"/>
</dbReference>
<dbReference type="CDD" id="cd11304">
    <property type="entry name" value="Cadherin_repeat"/>
    <property type="match status" value="2"/>
</dbReference>
<feature type="chain" id="PRO_5040736245" evidence="15">
    <location>
        <begin position="31"/>
        <end position="553"/>
    </location>
</feature>
<accession>A0A9W2VXP4</accession>
<evidence type="ECO:0000256" key="9">
    <source>
        <dbReference type="ARBA" id="ARBA00022989"/>
    </source>
</evidence>
<feature type="transmembrane region" description="Helical" evidence="14">
    <location>
        <begin position="312"/>
        <end position="337"/>
    </location>
</feature>
<evidence type="ECO:0000313" key="18">
    <source>
        <dbReference type="RefSeq" id="XP_053763375.1"/>
    </source>
</evidence>
<name>A0A9W2VXP4_PANPR</name>
<comment type="function">
    <text evidence="1">Potential calcium-dependent cell-adhesion protein. May be involved in the establishment and maintenance of specific neuronal connections in the brain.</text>
</comment>
<dbReference type="Pfam" id="PF00028">
    <property type="entry name" value="Cadherin"/>
    <property type="match status" value="2"/>
</dbReference>
<feature type="signal peptide" evidence="15">
    <location>
        <begin position="1"/>
        <end position="30"/>
    </location>
</feature>
<evidence type="ECO:0000313" key="17">
    <source>
        <dbReference type="Proteomes" id="UP001165780"/>
    </source>
</evidence>
<evidence type="ECO:0000256" key="2">
    <source>
        <dbReference type="ARBA" id="ARBA00004251"/>
    </source>
</evidence>
<dbReference type="PRINTS" id="PR00205">
    <property type="entry name" value="CADHERIN"/>
</dbReference>
<sequence>MNDHLGLKGPAGRRQMLFLSLLSLFCPVISEQILYTIPEELARGSLVGNLAKDLGVGVGDLPARNLRVSAQKKLFTGSYVVHVAENNPPGASIFQVSASDPDLGPNGRVSYSIVASDLEPRALASYVSVSAQSGVVVAQRAFDHEQLRAFELTVQARDQGSPALSANVSLRVLVGDRNDNAPRVLYPALGPDGSALFDTVPRAAQPGYLVTKVVAVDADSGHNAWLSYHVLQASEPGLFSLGLRTGEVRTARALGDRDAARQRLLVAVRDGGQPPLSATVTLLLVFADSLQEALPEVSDRPEPSDPQAELQFYLVVALALISVLFLLAVILAVALSLQRSSRPSSWSCFKTDVCSKTGSGVIPNFSEGTLPYSYNLCAASHSSETEFKFLSIKPENGPSQDLLCNEASWFESANNDNRKTTSNSVSLQQQAPPNTDWRFSQAQRPGTSGSQNGDETGTWPNNQFDTEMLQAMILASASEAADGGSTLGGGAGTMGLSARYGPQFTLQHVPDYRQNVYIPGSNATLTNAAAKRDGKAPTGGNGNKKKSGKKEKK</sequence>
<evidence type="ECO:0000256" key="15">
    <source>
        <dbReference type="SAM" id="SignalP"/>
    </source>
</evidence>
<dbReference type="InterPro" id="IPR002126">
    <property type="entry name" value="Cadherin-like_dom"/>
</dbReference>
<dbReference type="Proteomes" id="UP001165780">
    <property type="component" value="Unplaced"/>
</dbReference>
<feature type="compositionally biased region" description="Basic residues" evidence="13">
    <location>
        <begin position="543"/>
        <end position="553"/>
    </location>
</feature>
<dbReference type="PANTHER" id="PTHR24028">
    <property type="entry name" value="CADHERIN-87A"/>
    <property type="match status" value="1"/>
</dbReference>
<evidence type="ECO:0000259" key="16">
    <source>
        <dbReference type="PROSITE" id="PS50268"/>
    </source>
</evidence>
<dbReference type="SMART" id="SM00112">
    <property type="entry name" value="CA"/>
    <property type="match status" value="2"/>
</dbReference>
<dbReference type="FunFam" id="2.60.40.60:FF:000004">
    <property type="entry name" value="Protocadherin 1 gamma 2"/>
    <property type="match status" value="1"/>
</dbReference>
<dbReference type="PANTHER" id="PTHR24028:SF106">
    <property type="entry name" value="PROTOCADHERIN GAMMA-B1"/>
    <property type="match status" value="1"/>
</dbReference>
<dbReference type="SUPFAM" id="SSF49313">
    <property type="entry name" value="Cadherin-like"/>
    <property type="match status" value="2"/>
</dbReference>
<dbReference type="GO" id="GO:0007156">
    <property type="term" value="P:homophilic cell adhesion via plasma membrane adhesion molecules"/>
    <property type="evidence" value="ECO:0007669"/>
    <property type="project" value="InterPro"/>
</dbReference>
<evidence type="ECO:0000256" key="3">
    <source>
        <dbReference type="ARBA" id="ARBA00022475"/>
    </source>
</evidence>
<dbReference type="GeneID" id="109252202"/>
<feature type="region of interest" description="Disordered" evidence="13">
    <location>
        <begin position="415"/>
        <end position="462"/>
    </location>
</feature>
<dbReference type="Pfam" id="PF08266">
    <property type="entry name" value="Cadherin_2"/>
    <property type="match status" value="1"/>
</dbReference>
<keyword evidence="6" id="KW-0677">Repeat</keyword>
<evidence type="ECO:0000256" key="8">
    <source>
        <dbReference type="ARBA" id="ARBA00022889"/>
    </source>
</evidence>
<gene>
    <name evidence="18" type="primary">LOC109252202</name>
</gene>
<feature type="domain" description="Cadherin" evidence="16">
    <location>
        <begin position="199"/>
        <end position="297"/>
    </location>
</feature>
<evidence type="ECO:0000256" key="14">
    <source>
        <dbReference type="SAM" id="Phobius"/>
    </source>
</evidence>
<dbReference type="RefSeq" id="XP_053763375.1">
    <property type="nucleotide sequence ID" value="XM_053907400.1"/>
</dbReference>
<dbReference type="Gene3D" id="2.60.40.60">
    <property type="entry name" value="Cadherins"/>
    <property type="match status" value="3"/>
</dbReference>
<keyword evidence="10 14" id="KW-0472">Membrane</keyword>
<dbReference type="InterPro" id="IPR013164">
    <property type="entry name" value="Cadherin_N"/>
</dbReference>
<reference evidence="18" key="1">
    <citation type="submission" date="2025-08" db="UniProtKB">
        <authorList>
            <consortium name="RefSeq"/>
        </authorList>
    </citation>
    <scope>IDENTIFICATION</scope>
    <source>
        <tissue evidence="18">Whole blood</tissue>
    </source>
</reference>
<evidence type="ECO:0000256" key="12">
    <source>
        <dbReference type="PROSITE-ProRule" id="PRU00043"/>
    </source>
</evidence>
<proteinExistence type="predicted"/>
<evidence type="ECO:0000256" key="11">
    <source>
        <dbReference type="ARBA" id="ARBA00023180"/>
    </source>
</evidence>
<keyword evidence="7 12" id="KW-0106">Calcium</keyword>
<dbReference type="AlphaFoldDB" id="A0A9W2VXP4"/>
<dbReference type="GO" id="GO:0005509">
    <property type="term" value="F:calcium ion binding"/>
    <property type="evidence" value="ECO:0007669"/>
    <property type="project" value="UniProtKB-UniRule"/>
</dbReference>
<dbReference type="Pfam" id="PF16492">
    <property type="entry name" value="Cadherin_C_2"/>
    <property type="match status" value="1"/>
</dbReference>
<dbReference type="FunFam" id="2.60.40.60:FF:000001">
    <property type="entry name" value="Protocadherin alpha 2"/>
    <property type="match status" value="1"/>
</dbReference>
<keyword evidence="8" id="KW-0130">Cell adhesion</keyword>
<evidence type="ECO:0000256" key="5">
    <source>
        <dbReference type="ARBA" id="ARBA00022729"/>
    </source>
</evidence>
<dbReference type="Pfam" id="PF15974">
    <property type="entry name" value="Cadherin_tail"/>
    <property type="match status" value="1"/>
</dbReference>
<keyword evidence="17" id="KW-1185">Reference proteome</keyword>
<dbReference type="PROSITE" id="PS50268">
    <property type="entry name" value="CADHERIN_2"/>
    <property type="match status" value="2"/>
</dbReference>
<dbReference type="PROSITE" id="PS00232">
    <property type="entry name" value="CADHERIN_1"/>
    <property type="match status" value="1"/>
</dbReference>
<dbReference type="GO" id="GO:0005886">
    <property type="term" value="C:plasma membrane"/>
    <property type="evidence" value="ECO:0007669"/>
    <property type="project" value="UniProtKB-SubCell"/>
</dbReference>
<evidence type="ECO:0000256" key="13">
    <source>
        <dbReference type="SAM" id="MobiDB-lite"/>
    </source>
</evidence>
<dbReference type="InterPro" id="IPR031904">
    <property type="entry name" value="Cadherin_CBD"/>
</dbReference>
<keyword evidence="5 15" id="KW-0732">Signal</keyword>
<keyword evidence="11" id="KW-0325">Glycoprotein</keyword>